<feature type="transmembrane region" description="Helical" evidence="4">
    <location>
        <begin position="158"/>
        <end position="178"/>
    </location>
</feature>
<evidence type="ECO:0000256" key="1">
    <source>
        <dbReference type="ARBA" id="ARBA00023015"/>
    </source>
</evidence>
<evidence type="ECO:0000256" key="2">
    <source>
        <dbReference type="ARBA" id="ARBA00023125"/>
    </source>
</evidence>
<dbReference type="PANTHER" id="PTHR43280">
    <property type="entry name" value="ARAC-FAMILY TRANSCRIPTIONAL REGULATOR"/>
    <property type="match status" value="1"/>
</dbReference>
<keyword evidence="4" id="KW-0812">Transmembrane</keyword>
<evidence type="ECO:0000313" key="7">
    <source>
        <dbReference type="Proteomes" id="UP000438760"/>
    </source>
</evidence>
<dbReference type="AlphaFoldDB" id="A0A6I3LK36"/>
<dbReference type="RefSeq" id="WP_155092977.1">
    <property type="nucleotide sequence ID" value="NZ_CP102754.1"/>
</dbReference>
<feature type="transmembrane region" description="Helical" evidence="4">
    <location>
        <begin position="73"/>
        <end position="106"/>
    </location>
</feature>
<dbReference type="EMBL" id="WMJX01000036">
    <property type="protein sequence ID" value="MTG98968.1"/>
    <property type="molecule type" value="Genomic_DNA"/>
</dbReference>
<proteinExistence type="predicted"/>
<evidence type="ECO:0000256" key="3">
    <source>
        <dbReference type="ARBA" id="ARBA00023163"/>
    </source>
</evidence>
<keyword evidence="7" id="KW-1185">Reference proteome</keyword>
<protein>
    <submittedName>
        <fullName evidence="6">Helix-turn-helix domain-containing protein</fullName>
    </submittedName>
</protein>
<dbReference type="SUPFAM" id="SSF46689">
    <property type="entry name" value="Homeodomain-like"/>
    <property type="match status" value="1"/>
</dbReference>
<evidence type="ECO:0000259" key="5">
    <source>
        <dbReference type="PROSITE" id="PS01124"/>
    </source>
</evidence>
<dbReference type="PROSITE" id="PS01124">
    <property type="entry name" value="HTH_ARAC_FAMILY_2"/>
    <property type="match status" value="1"/>
</dbReference>
<name>A0A6I3LK36_9FLAO</name>
<sequence length="320" mass="37405">MDLIHKIEVLLVKLFSFKNVVHILAIGSLIQLMCSFISIEINVVYILLPILFLYVKYEKAALFDNPKEIVLHFVGAVSILCGQFLFETLFINLLELVYVTIYMYWIYVNSNKYQSEFKYHVEVNFIAIYALFLTMNALVSSVYAISKFFQYKLYFQESFILIGISFFASVFCIVTLFIHEKDNVHTSEISSWNDCCLEEEAVKVEYKQSELEKRIRIENFFDHNNGYLDAKFSLEDLAKSLDMTKNEVSDFLNQYMQVSFYQLVAKYRVEYAKELLIDTNNLTIEAIVEASGFNSKSSFNKYFKFFVGCTPSAYRNLLMD</sequence>
<dbReference type="SMART" id="SM00342">
    <property type="entry name" value="HTH_ARAC"/>
    <property type="match status" value="1"/>
</dbReference>
<organism evidence="6 7">
    <name type="scientific">Myroides albus</name>
    <dbReference type="NCBI Taxonomy" id="2562892"/>
    <lineage>
        <taxon>Bacteria</taxon>
        <taxon>Pseudomonadati</taxon>
        <taxon>Bacteroidota</taxon>
        <taxon>Flavobacteriia</taxon>
        <taxon>Flavobacteriales</taxon>
        <taxon>Flavobacteriaceae</taxon>
        <taxon>Myroides</taxon>
    </lineage>
</organism>
<keyword evidence="4" id="KW-1133">Transmembrane helix</keyword>
<dbReference type="GO" id="GO:0003700">
    <property type="term" value="F:DNA-binding transcription factor activity"/>
    <property type="evidence" value="ECO:0007669"/>
    <property type="project" value="InterPro"/>
</dbReference>
<dbReference type="Proteomes" id="UP000438760">
    <property type="component" value="Unassembled WGS sequence"/>
</dbReference>
<dbReference type="InterPro" id="IPR009057">
    <property type="entry name" value="Homeodomain-like_sf"/>
</dbReference>
<comment type="caution">
    <text evidence="6">The sequence shown here is derived from an EMBL/GenBank/DDBJ whole genome shotgun (WGS) entry which is preliminary data.</text>
</comment>
<keyword evidence="4" id="KW-0472">Membrane</keyword>
<feature type="domain" description="HTH araC/xylS-type" evidence="5">
    <location>
        <begin position="218"/>
        <end position="317"/>
    </location>
</feature>
<dbReference type="InterPro" id="IPR018060">
    <property type="entry name" value="HTH_AraC"/>
</dbReference>
<keyword evidence="2" id="KW-0238">DNA-binding</keyword>
<feature type="transmembrane region" description="Helical" evidence="4">
    <location>
        <begin position="126"/>
        <end position="146"/>
    </location>
</feature>
<evidence type="ECO:0000256" key="4">
    <source>
        <dbReference type="SAM" id="Phobius"/>
    </source>
</evidence>
<gene>
    <name evidence="6" type="ORF">GJV76_12645</name>
</gene>
<dbReference type="Gene3D" id="1.10.10.60">
    <property type="entry name" value="Homeodomain-like"/>
    <property type="match status" value="1"/>
</dbReference>
<feature type="transmembrane region" description="Helical" evidence="4">
    <location>
        <begin position="20"/>
        <end position="53"/>
    </location>
</feature>
<dbReference type="GO" id="GO:0043565">
    <property type="term" value="F:sequence-specific DNA binding"/>
    <property type="evidence" value="ECO:0007669"/>
    <property type="project" value="InterPro"/>
</dbReference>
<dbReference type="Pfam" id="PF12833">
    <property type="entry name" value="HTH_18"/>
    <property type="match status" value="1"/>
</dbReference>
<keyword evidence="3" id="KW-0804">Transcription</keyword>
<accession>A0A6I3LK36</accession>
<dbReference type="OrthoDB" id="9779074at2"/>
<keyword evidence="1" id="KW-0805">Transcription regulation</keyword>
<reference evidence="6 7" key="1">
    <citation type="submission" date="2019-11" db="EMBL/GenBank/DDBJ databases">
        <title>Genome of Strain BIT-d1.</title>
        <authorList>
            <person name="Yang Y."/>
        </authorList>
    </citation>
    <scope>NUCLEOTIDE SEQUENCE [LARGE SCALE GENOMIC DNA]</scope>
    <source>
        <strain evidence="6 7">BIT-d1</strain>
    </source>
</reference>
<dbReference type="PANTHER" id="PTHR43280:SF2">
    <property type="entry name" value="HTH-TYPE TRANSCRIPTIONAL REGULATOR EXSA"/>
    <property type="match status" value="1"/>
</dbReference>
<evidence type="ECO:0000313" key="6">
    <source>
        <dbReference type="EMBL" id="MTG98968.1"/>
    </source>
</evidence>